<dbReference type="GO" id="GO:0000166">
    <property type="term" value="F:nucleotide binding"/>
    <property type="evidence" value="ECO:0007669"/>
    <property type="project" value="InterPro"/>
</dbReference>
<comment type="caution">
    <text evidence="3">The sequence shown here is derived from an EMBL/GenBank/DDBJ whole genome shotgun (WGS) entry which is preliminary data.</text>
</comment>
<dbReference type="AlphaFoldDB" id="S0FL79"/>
<dbReference type="Pfam" id="PF22725">
    <property type="entry name" value="GFO_IDH_MocA_C3"/>
    <property type="match status" value="1"/>
</dbReference>
<dbReference type="SUPFAM" id="SSF51735">
    <property type="entry name" value="NAD(P)-binding Rossmann-fold domains"/>
    <property type="match status" value="1"/>
</dbReference>
<evidence type="ECO:0000313" key="3">
    <source>
        <dbReference type="EMBL" id="EMS71071.1"/>
    </source>
</evidence>
<reference evidence="3 4" key="1">
    <citation type="journal article" date="2013" name="Genome Announc.">
        <title>Draft Genome Sequence of the Cellulolytic, Mesophilic, Anaerobic Bacterium Clostridium termitidis Strain CT1112 (DSM 5398).</title>
        <authorList>
            <person name="Lal S."/>
            <person name="Ramachandran U."/>
            <person name="Zhang X."/>
            <person name="Munir R."/>
            <person name="Sparling R."/>
            <person name="Levin D.B."/>
        </authorList>
    </citation>
    <scope>NUCLEOTIDE SEQUENCE [LARGE SCALE GENOMIC DNA]</scope>
    <source>
        <strain evidence="3 4">CT1112</strain>
    </source>
</reference>
<protein>
    <submittedName>
        <fullName evidence="3">Oxidoreductase, NAD-binding domain protein</fullName>
    </submittedName>
</protein>
<dbReference type="eggNOG" id="COG0673">
    <property type="taxonomic scope" value="Bacteria"/>
</dbReference>
<dbReference type="PANTHER" id="PTHR43054">
    <property type="match status" value="1"/>
</dbReference>
<sequence length="329" mass="36754">MRIGTVGTGAIVEDFLTGMEQVDNVECTAVFSRREETARALADKFNVKRYYTDYDELLSDGDIDFIYIASPNSLHFKQALKALQKGKHVICEKPFTSTVQEVKTLTDLAREKELFLFEAVTTIHFPNYKKVKEHIGAIGDLKLVQCNYSQYSSRYDKFLLGEVTNIFSPEFSGGALTDINIYNLHFAIGLFGRPKEVKYSANLAGNGIDTSGIALLKYDDFICECTGAKDSNSPSFAIIQGTKGYIRVNGPVNSCTSFEVGRGGSVETYNYHTNSDRFVYEIKEFADIYENRDYKRCYGLFDHSVAVIETAVKARKDAGVVFAADKAQT</sequence>
<dbReference type="PANTHER" id="PTHR43054:SF1">
    <property type="entry name" value="SCYLLO-INOSITOL 2-DEHYDROGENASE (NADP(+)) IOLU"/>
    <property type="match status" value="1"/>
</dbReference>
<dbReference type="Gene3D" id="3.30.360.10">
    <property type="entry name" value="Dihydrodipicolinate Reductase, domain 2"/>
    <property type="match status" value="1"/>
</dbReference>
<accession>S0FL79</accession>
<feature type="domain" description="Gfo/Idh/MocA-like oxidoreductase N-terminal" evidence="1">
    <location>
        <begin position="1"/>
        <end position="117"/>
    </location>
</feature>
<evidence type="ECO:0000259" key="2">
    <source>
        <dbReference type="Pfam" id="PF22725"/>
    </source>
</evidence>
<keyword evidence="4" id="KW-1185">Reference proteome</keyword>
<feature type="domain" description="GFO/IDH/MocA-like oxidoreductase" evidence="2">
    <location>
        <begin position="136"/>
        <end position="247"/>
    </location>
</feature>
<dbReference type="RefSeq" id="WP_004627066.1">
    <property type="nucleotide sequence ID" value="NZ_AORV01000043.1"/>
</dbReference>
<dbReference type="InterPro" id="IPR036291">
    <property type="entry name" value="NAD(P)-bd_dom_sf"/>
</dbReference>
<dbReference type="InterPro" id="IPR000683">
    <property type="entry name" value="Gfo/Idh/MocA-like_OxRdtase_N"/>
</dbReference>
<name>S0FL79_RUMCE</name>
<organism evidence="3 4">
    <name type="scientific">Ruminiclostridium cellobioparum subsp. termitidis CT1112</name>
    <dbReference type="NCBI Taxonomy" id="1195236"/>
    <lineage>
        <taxon>Bacteria</taxon>
        <taxon>Bacillati</taxon>
        <taxon>Bacillota</taxon>
        <taxon>Clostridia</taxon>
        <taxon>Eubacteriales</taxon>
        <taxon>Oscillospiraceae</taxon>
        <taxon>Ruminiclostridium</taxon>
    </lineage>
</organism>
<gene>
    <name evidence="3" type="ORF">CTER_3095</name>
</gene>
<evidence type="ECO:0000313" key="4">
    <source>
        <dbReference type="Proteomes" id="UP000014155"/>
    </source>
</evidence>
<dbReference type="Pfam" id="PF01408">
    <property type="entry name" value="GFO_IDH_MocA"/>
    <property type="match status" value="1"/>
</dbReference>
<dbReference type="PATRIC" id="fig|1195236.3.peg.3319"/>
<dbReference type="EMBL" id="AORV01000043">
    <property type="protein sequence ID" value="EMS71071.1"/>
    <property type="molecule type" value="Genomic_DNA"/>
</dbReference>
<dbReference type="STRING" id="1195236.CTER_3095"/>
<dbReference type="Gene3D" id="3.40.50.720">
    <property type="entry name" value="NAD(P)-binding Rossmann-like Domain"/>
    <property type="match status" value="1"/>
</dbReference>
<evidence type="ECO:0000259" key="1">
    <source>
        <dbReference type="Pfam" id="PF01408"/>
    </source>
</evidence>
<proteinExistence type="predicted"/>
<dbReference type="InterPro" id="IPR055170">
    <property type="entry name" value="GFO_IDH_MocA-like_dom"/>
</dbReference>
<dbReference type="SUPFAM" id="SSF55347">
    <property type="entry name" value="Glyceraldehyde-3-phosphate dehydrogenase-like, C-terminal domain"/>
    <property type="match status" value="1"/>
</dbReference>
<dbReference type="Proteomes" id="UP000014155">
    <property type="component" value="Unassembled WGS sequence"/>
</dbReference>